<dbReference type="OMA" id="MWAGPYG"/>
<dbReference type="Gene3D" id="3.20.20.100">
    <property type="entry name" value="NADP-dependent oxidoreductase domain"/>
    <property type="match status" value="1"/>
</dbReference>
<keyword evidence="8" id="KW-0633">Potassium transport</keyword>
<dbReference type="PRINTS" id="PR01577">
    <property type="entry name" value="KCNABCHANNEL"/>
</dbReference>
<keyword evidence="12" id="KW-0406">Ion transport</keyword>
<keyword evidence="21" id="KW-1185">Reference proteome</keyword>
<evidence type="ECO:0000256" key="9">
    <source>
        <dbReference type="ARBA" id="ARBA00022857"/>
    </source>
</evidence>
<organism evidence="20 21">
    <name type="scientific">Astatotilapia calliptera</name>
    <name type="common">Eastern happy</name>
    <name type="synonym">Chromis callipterus</name>
    <dbReference type="NCBI Taxonomy" id="8154"/>
    <lineage>
        <taxon>Eukaryota</taxon>
        <taxon>Metazoa</taxon>
        <taxon>Chordata</taxon>
        <taxon>Craniata</taxon>
        <taxon>Vertebrata</taxon>
        <taxon>Euteleostomi</taxon>
        <taxon>Actinopterygii</taxon>
        <taxon>Neopterygii</taxon>
        <taxon>Teleostei</taxon>
        <taxon>Neoteleostei</taxon>
        <taxon>Acanthomorphata</taxon>
        <taxon>Ovalentaria</taxon>
        <taxon>Cichlomorphae</taxon>
        <taxon>Cichliformes</taxon>
        <taxon>Cichlidae</taxon>
        <taxon>African cichlids</taxon>
        <taxon>Pseudocrenilabrinae</taxon>
        <taxon>Haplochromini</taxon>
        <taxon>Astatotilapia</taxon>
    </lineage>
</organism>
<feature type="domain" description="NADP-dependent oxidoreductase" evidence="19">
    <location>
        <begin position="110"/>
        <end position="398"/>
    </location>
</feature>
<evidence type="ECO:0000256" key="12">
    <source>
        <dbReference type="ARBA" id="ARBA00023065"/>
    </source>
</evidence>
<evidence type="ECO:0000256" key="6">
    <source>
        <dbReference type="ARBA" id="ARBA00022475"/>
    </source>
</evidence>
<evidence type="ECO:0000256" key="17">
    <source>
        <dbReference type="ARBA" id="ARBA00048943"/>
    </source>
</evidence>
<dbReference type="GO" id="GO:0044325">
    <property type="term" value="F:transmembrane transporter binding"/>
    <property type="evidence" value="ECO:0007669"/>
    <property type="project" value="TreeGrafter"/>
</dbReference>
<keyword evidence="5" id="KW-0813">Transport</keyword>
<dbReference type="GO" id="GO:0016491">
    <property type="term" value="F:oxidoreductase activity"/>
    <property type="evidence" value="ECO:0007669"/>
    <property type="project" value="UniProtKB-KW"/>
</dbReference>
<dbReference type="GO" id="GO:0044224">
    <property type="term" value="C:juxtaparanode region of axon"/>
    <property type="evidence" value="ECO:0007669"/>
    <property type="project" value="TreeGrafter"/>
</dbReference>
<comment type="subcellular location">
    <subcellularLocation>
        <location evidence="1">Cell membrane</location>
        <topology evidence="1">Peripheral membrane protein</topology>
        <orientation evidence="1">Cytoplasmic side</orientation>
    </subcellularLocation>
    <subcellularLocation>
        <location evidence="2">Cytoplasm</location>
    </subcellularLocation>
</comment>
<evidence type="ECO:0000313" key="20">
    <source>
        <dbReference type="Ensembl" id="ENSACLP00000004811.2"/>
    </source>
</evidence>
<keyword evidence="10" id="KW-0630">Potassium</keyword>
<dbReference type="GO" id="GO:0005737">
    <property type="term" value="C:cytoplasm"/>
    <property type="evidence" value="ECO:0007669"/>
    <property type="project" value="UniProtKB-SubCell"/>
</dbReference>
<name>A0A3P8NJ28_ASTCA</name>
<evidence type="ECO:0000256" key="14">
    <source>
        <dbReference type="ARBA" id="ARBA00031439"/>
    </source>
</evidence>
<dbReference type="Proteomes" id="UP000265100">
    <property type="component" value="Chromosome 14"/>
</dbReference>
<reference evidence="20" key="3">
    <citation type="submission" date="2025-08" db="UniProtKB">
        <authorList>
            <consortium name="Ensembl"/>
        </authorList>
    </citation>
    <scope>IDENTIFICATION</scope>
</reference>
<dbReference type="InterPro" id="IPR005983">
    <property type="entry name" value="K_chnl_volt-dep_bsu_KCNAB"/>
</dbReference>
<comment type="similarity">
    <text evidence="3">Belongs to the shaker potassium channel beta subunit family.</text>
</comment>
<evidence type="ECO:0000256" key="4">
    <source>
        <dbReference type="ARBA" id="ARBA00013314"/>
    </source>
</evidence>
<proteinExistence type="inferred from homology"/>
<accession>A0A3P8NJ28</accession>
<evidence type="ECO:0000256" key="2">
    <source>
        <dbReference type="ARBA" id="ARBA00004496"/>
    </source>
</evidence>
<dbReference type="InterPro" id="IPR005400">
    <property type="entry name" value="K_chnl_volt-dep_bsu_KCNAB1"/>
</dbReference>
<feature type="compositionally biased region" description="Gly residues" evidence="18">
    <location>
        <begin position="7"/>
        <end position="16"/>
    </location>
</feature>
<reference evidence="21" key="2">
    <citation type="submission" date="2023-03" db="EMBL/GenBank/DDBJ databases">
        <authorList>
            <consortium name="Wellcome Sanger Institute Data Sharing"/>
        </authorList>
    </citation>
    <scope>NUCLEOTIDE SEQUENCE [LARGE SCALE GENOMIC DNA]</scope>
</reference>
<reference evidence="20" key="4">
    <citation type="submission" date="2025-09" db="UniProtKB">
        <authorList>
            <consortium name="Ensembl"/>
        </authorList>
    </citation>
    <scope>IDENTIFICATION</scope>
</reference>
<evidence type="ECO:0000313" key="21">
    <source>
        <dbReference type="Proteomes" id="UP000265100"/>
    </source>
</evidence>
<sequence length="411" mass="45659">MLAARSSGGGIGGPGGHQPPHVHRKHSVASLSGLKAQRSNSQDAKRNSSSGKQVAQHRNKAAVIREMETNWYLKMFGLGKDETVAQKTGMLYRSVKPCLSVCGHACTWVTFGGQITDEVAEQLMTIAYESGVNLFDTAEVYAGGRWVIRRPVFLCNGLQMSGLAVTKVAETERGLSRKHIIEGLKGSLQRMQLEYVDVVFANRPDSNTPMEEIVRAMTYVINQGMAMYWGTSRWTAMEIMEAYSVARQFNLIPPVCEQAEYHLFQREKVEVQLPELYHKIGVGAMTWSPLACGIITGKYENGIPESSRASMKSYQWLKEKIISEDGRKQQAKLKELNHIAEKLGCTLPQLAVAWCLRNEGVSSVLLGTSNPEQLTENLGAIQVLPKMTSHVVSEIDHILGNRPYSKKDYRS</sequence>
<dbReference type="InterPro" id="IPR036812">
    <property type="entry name" value="NAD(P)_OxRdtase_dom_sf"/>
</dbReference>
<evidence type="ECO:0000256" key="3">
    <source>
        <dbReference type="ARBA" id="ARBA00006515"/>
    </source>
</evidence>
<evidence type="ECO:0000256" key="7">
    <source>
        <dbReference type="ARBA" id="ARBA00022490"/>
    </source>
</evidence>
<dbReference type="InterPro" id="IPR023210">
    <property type="entry name" value="NADP_OxRdtase_dom"/>
</dbReference>
<evidence type="ECO:0000256" key="16">
    <source>
        <dbReference type="ARBA" id="ARBA00047998"/>
    </source>
</evidence>
<dbReference type="AlphaFoldDB" id="A0A3P8NJ28"/>
<dbReference type="Pfam" id="PF00248">
    <property type="entry name" value="Aldo_ket_red"/>
    <property type="match status" value="1"/>
</dbReference>
<dbReference type="Bgee" id="ENSACLG00000003199">
    <property type="expression patterns" value="Expressed in brain and 3 other cell types or tissues"/>
</dbReference>
<evidence type="ECO:0000256" key="18">
    <source>
        <dbReference type="SAM" id="MobiDB-lite"/>
    </source>
</evidence>
<dbReference type="PANTHER" id="PTHR43150:SF7">
    <property type="entry name" value="VOLTAGE-GATED POTASSIUM CHANNEL SUBUNIT BETA-1"/>
    <property type="match status" value="1"/>
</dbReference>
<comment type="catalytic activity">
    <reaction evidence="16">
        <text>a secondary alcohol + NADP(+) = a ketone + NADPH + H(+)</text>
        <dbReference type="Rhea" id="RHEA:19257"/>
        <dbReference type="ChEBI" id="CHEBI:15378"/>
        <dbReference type="ChEBI" id="CHEBI:17087"/>
        <dbReference type="ChEBI" id="CHEBI:35681"/>
        <dbReference type="ChEBI" id="CHEBI:57783"/>
        <dbReference type="ChEBI" id="CHEBI:58349"/>
    </reaction>
    <physiologicalReaction direction="right-to-left" evidence="16">
        <dbReference type="Rhea" id="RHEA:19259"/>
    </physiologicalReaction>
</comment>
<dbReference type="GO" id="GO:1901379">
    <property type="term" value="P:regulation of potassium ion transmembrane transport"/>
    <property type="evidence" value="ECO:0007669"/>
    <property type="project" value="TreeGrafter"/>
</dbReference>
<evidence type="ECO:0000256" key="10">
    <source>
        <dbReference type="ARBA" id="ARBA00022958"/>
    </source>
</evidence>
<dbReference type="PRINTS" id="PR01578">
    <property type="entry name" value="KCNAB1CHANEL"/>
</dbReference>
<comment type="catalytic activity">
    <reaction evidence="17">
        <text>a primary alcohol + NADP(+) = an aldehyde + NADPH + H(+)</text>
        <dbReference type="Rhea" id="RHEA:15937"/>
        <dbReference type="ChEBI" id="CHEBI:15378"/>
        <dbReference type="ChEBI" id="CHEBI:15734"/>
        <dbReference type="ChEBI" id="CHEBI:17478"/>
        <dbReference type="ChEBI" id="CHEBI:57783"/>
        <dbReference type="ChEBI" id="CHEBI:58349"/>
    </reaction>
    <physiologicalReaction direction="right-to-left" evidence="17">
        <dbReference type="Rhea" id="RHEA:15939"/>
    </physiologicalReaction>
</comment>
<dbReference type="GO" id="GO:0005249">
    <property type="term" value="F:voltage-gated potassium channel activity"/>
    <property type="evidence" value="ECO:0007669"/>
    <property type="project" value="InterPro"/>
</dbReference>
<evidence type="ECO:0000256" key="15">
    <source>
        <dbReference type="ARBA" id="ARBA00032588"/>
    </source>
</evidence>
<reference evidence="20 21" key="1">
    <citation type="submission" date="2018-05" db="EMBL/GenBank/DDBJ databases">
        <authorList>
            <person name="Datahose"/>
        </authorList>
    </citation>
    <scope>NUCLEOTIDE SEQUENCE</scope>
</reference>
<feature type="region of interest" description="Disordered" evidence="18">
    <location>
        <begin position="1"/>
        <end position="59"/>
    </location>
</feature>
<protein>
    <recommendedName>
        <fullName evidence="4">Voltage-gated potassium channel subunit beta-1</fullName>
    </recommendedName>
    <alternativeName>
        <fullName evidence="14">K(+) channel subunit beta-1</fullName>
    </alternativeName>
    <alternativeName>
        <fullName evidence="15">Kv-beta-1</fullName>
    </alternativeName>
</protein>
<dbReference type="InterPro" id="IPR005399">
    <property type="entry name" value="K_chnl_volt-dep_bsu_KCNAB-rel"/>
</dbReference>
<dbReference type="GO" id="GO:0008076">
    <property type="term" value="C:voltage-gated potassium channel complex"/>
    <property type="evidence" value="ECO:0007669"/>
    <property type="project" value="TreeGrafter"/>
</dbReference>
<evidence type="ECO:0000256" key="11">
    <source>
        <dbReference type="ARBA" id="ARBA00023002"/>
    </source>
</evidence>
<dbReference type="SUPFAM" id="SSF51430">
    <property type="entry name" value="NAD(P)-linked oxidoreductase"/>
    <property type="match status" value="1"/>
</dbReference>
<dbReference type="PANTHER" id="PTHR43150">
    <property type="entry name" value="HYPERKINETIC, ISOFORM M"/>
    <property type="match status" value="1"/>
</dbReference>
<keyword evidence="13" id="KW-0472">Membrane</keyword>
<dbReference type="NCBIfam" id="TIGR01293">
    <property type="entry name" value="Kv_beta"/>
    <property type="match status" value="1"/>
</dbReference>
<evidence type="ECO:0000256" key="8">
    <source>
        <dbReference type="ARBA" id="ARBA00022538"/>
    </source>
</evidence>
<keyword evidence="7" id="KW-0963">Cytoplasm</keyword>
<evidence type="ECO:0000256" key="13">
    <source>
        <dbReference type="ARBA" id="ARBA00023136"/>
    </source>
</evidence>
<keyword evidence="6" id="KW-1003">Cell membrane</keyword>
<dbReference type="GeneTree" id="ENSGT00940000156760"/>
<evidence type="ECO:0000259" key="19">
    <source>
        <dbReference type="Pfam" id="PF00248"/>
    </source>
</evidence>
<keyword evidence="9" id="KW-0521">NADP</keyword>
<dbReference type="GO" id="GO:0015459">
    <property type="term" value="F:potassium channel regulator activity"/>
    <property type="evidence" value="ECO:0007669"/>
    <property type="project" value="TreeGrafter"/>
</dbReference>
<feature type="compositionally biased region" description="Polar residues" evidence="18">
    <location>
        <begin position="37"/>
        <end position="53"/>
    </location>
</feature>
<evidence type="ECO:0000256" key="5">
    <source>
        <dbReference type="ARBA" id="ARBA00022448"/>
    </source>
</evidence>
<dbReference type="Ensembl" id="ENSACLT00000004907.2">
    <property type="protein sequence ID" value="ENSACLP00000004811.2"/>
    <property type="gene ID" value="ENSACLG00000003199.2"/>
</dbReference>
<evidence type="ECO:0000256" key="1">
    <source>
        <dbReference type="ARBA" id="ARBA00004413"/>
    </source>
</evidence>
<keyword evidence="11" id="KW-0560">Oxidoreductase</keyword>
<gene>
    <name evidence="20" type="primary">KCNAB1</name>
</gene>